<gene>
    <name evidence="2" type="ORF">LAESUDRAFT_764055</name>
</gene>
<dbReference type="GeneID" id="63830405"/>
<feature type="compositionally biased region" description="Low complexity" evidence="1">
    <location>
        <begin position="178"/>
        <end position="199"/>
    </location>
</feature>
<protein>
    <recommendedName>
        <fullName evidence="4">CCHC-type domain-containing protein</fullName>
    </recommendedName>
</protein>
<feature type="region of interest" description="Disordered" evidence="1">
    <location>
        <begin position="1"/>
        <end position="37"/>
    </location>
</feature>
<feature type="compositionally biased region" description="Low complexity" evidence="1">
    <location>
        <begin position="19"/>
        <end position="28"/>
    </location>
</feature>
<dbReference type="AlphaFoldDB" id="A0A165BGK4"/>
<dbReference type="EMBL" id="KV427671">
    <property type="protein sequence ID" value="KZT01016.1"/>
    <property type="molecule type" value="Genomic_DNA"/>
</dbReference>
<sequence length="516" mass="56565">MEGIGVERTPPGGSPPPASVTTSASALTPPRPPVHNNMRDTIRSLRNNLSDLAVGVQCIIEGPYETEAYSDEFENCAVALSTCLRDFHNALMRDPLIIDTEAAVLLDDDALMDEAPRTRLRTEGALPVGIDMQAALTKAVEDGVRMATSAINTRLPRGTATPTASPYWSSTCPAANSSAAAPAAQPTTQPETQAPNAPTMAQVAAKNREKCYVLLITPEQHAAIEAGGTMPQWYAKVHTRLRETPAWAKVRFLGLRFAGPTKVQAVFSHESPDSLICECLRPIRHMLGVIPHAASPAPDPHERASAPQDFCPLVPVTKLFIPSCPLRHPDMGLLLTEEEIMAELCRNAMFSSVHFNGLPGFVVPKEHREQLRKSSIIVSIEDAHHDYCARNLLGRDNCGDAAAFLWFFGSRITVKKSKDHPVFRQCTRCWRLTHLESHCKKRAPVCRFCGKTDHTSDVHRQACLVCNHEAHPADQPCESDHYFCVVCGINSHSAADTTCPAWKDYRIPISRTNPSL</sequence>
<evidence type="ECO:0000256" key="1">
    <source>
        <dbReference type="SAM" id="MobiDB-lite"/>
    </source>
</evidence>
<organism evidence="2 3">
    <name type="scientific">Laetiporus sulphureus 93-53</name>
    <dbReference type="NCBI Taxonomy" id="1314785"/>
    <lineage>
        <taxon>Eukaryota</taxon>
        <taxon>Fungi</taxon>
        <taxon>Dikarya</taxon>
        <taxon>Basidiomycota</taxon>
        <taxon>Agaricomycotina</taxon>
        <taxon>Agaricomycetes</taxon>
        <taxon>Polyporales</taxon>
        <taxon>Laetiporus</taxon>
    </lineage>
</organism>
<proteinExistence type="predicted"/>
<evidence type="ECO:0000313" key="3">
    <source>
        <dbReference type="Proteomes" id="UP000076871"/>
    </source>
</evidence>
<dbReference type="OrthoDB" id="4230923at2759"/>
<keyword evidence="3" id="KW-1185">Reference proteome</keyword>
<dbReference type="InParanoid" id="A0A165BGK4"/>
<feature type="region of interest" description="Disordered" evidence="1">
    <location>
        <begin position="178"/>
        <end position="201"/>
    </location>
</feature>
<evidence type="ECO:0000313" key="2">
    <source>
        <dbReference type="EMBL" id="KZT01016.1"/>
    </source>
</evidence>
<accession>A0A165BGK4</accession>
<reference evidence="2 3" key="1">
    <citation type="journal article" date="2016" name="Mol. Biol. Evol.">
        <title>Comparative Genomics of Early-Diverging Mushroom-Forming Fungi Provides Insights into the Origins of Lignocellulose Decay Capabilities.</title>
        <authorList>
            <person name="Nagy L.G."/>
            <person name="Riley R."/>
            <person name="Tritt A."/>
            <person name="Adam C."/>
            <person name="Daum C."/>
            <person name="Floudas D."/>
            <person name="Sun H."/>
            <person name="Yadav J.S."/>
            <person name="Pangilinan J."/>
            <person name="Larsson K.H."/>
            <person name="Matsuura K."/>
            <person name="Barry K."/>
            <person name="Labutti K."/>
            <person name="Kuo R."/>
            <person name="Ohm R.A."/>
            <person name="Bhattacharya S.S."/>
            <person name="Shirouzu T."/>
            <person name="Yoshinaga Y."/>
            <person name="Martin F.M."/>
            <person name="Grigoriev I.V."/>
            <person name="Hibbett D.S."/>
        </authorList>
    </citation>
    <scope>NUCLEOTIDE SEQUENCE [LARGE SCALE GENOMIC DNA]</scope>
    <source>
        <strain evidence="2 3">93-53</strain>
    </source>
</reference>
<dbReference type="RefSeq" id="XP_040758756.1">
    <property type="nucleotide sequence ID" value="XM_040913377.1"/>
</dbReference>
<evidence type="ECO:0008006" key="4">
    <source>
        <dbReference type="Google" id="ProtNLM"/>
    </source>
</evidence>
<dbReference type="Proteomes" id="UP000076871">
    <property type="component" value="Unassembled WGS sequence"/>
</dbReference>
<name>A0A165BGK4_9APHY</name>